<proteinExistence type="predicted"/>
<feature type="domain" description="UBL3-like ubiquitin" evidence="2">
    <location>
        <begin position="21"/>
        <end position="121"/>
    </location>
</feature>
<comment type="caution">
    <text evidence="3">The sequence shown here is derived from an EMBL/GenBank/DDBJ whole genome shotgun (WGS) entry which is preliminary data.</text>
</comment>
<dbReference type="InterPro" id="IPR039540">
    <property type="entry name" value="UBL3-like_ubiquitin_dom"/>
</dbReference>
<sequence>MSAGPTSSKASTRKAEQCIGLDVLLVTGQRQTWIFDPDATVCDVKTHIASHWPKDWPEVPQSATDHMRLLHLGFFWENDDATLRDLNLPPRRTTVIHLVIRPALAVVSPTDNSEPKSTQPKSTKGLRCFKLFRRHDDAAQAGSNKRHSATSIGSASTTA</sequence>
<evidence type="ECO:0000259" key="2">
    <source>
        <dbReference type="Pfam" id="PF13881"/>
    </source>
</evidence>
<evidence type="ECO:0000313" key="4">
    <source>
        <dbReference type="Proteomes" id="UP001176517"/>
    </source>
</evidence>
<dbReference type="PANTHER" id="PTHR13169:SF0">
    <property type="entry name" value="UBIQUITIN-LIKE PROTEIN 3"/>
    <property type="match status" value="1"/>
</dbReference>
<dbReference type="InterPro" id="IPR029071">
    <property type="entry name" value="Ubiquitin-like_domsf"/>
</dbReference>
<gene>
    <name evidence="3" type="ORF">OC846_004116</name>
</gene>
<feature type="region of interest" description="Disordered" evidence="1">
    <location>
        <begin position="138"/>
        <end position="159"/>
    </location>
</feature>
<dbReference type="Proteomes" id="UP001176517">
    <property type="component" value="Unassembled WGS sequence"/>
</dbReference>
<accession>A0AAN6JQQ0</accession>
<feature type="compositionally biased region" description="Low complexity" evidence="1">
    <location>
        <begin position="149"/>
        <end position="159"/>
    </location>
</feature>
<keyword evidence="4" id="KW-1185">Reference proteome</keyword>
<dbReference type="InterPro" id="IPR040015">
    <property type="entry name" value="UBL3-like"/>
</dbReference>
<dbReference type="EMBL" id="JAPDMZ010000115">
    <property type="protein sequence ID" value="KAK0549335.1"/>
    <property type="molecule type" value="Genomic_DNA"/>
</dbReference>
<dbReference type="SUPFAM" id="SSF54236">
    <property type="entry name" value="Ubiquitin-like"/>
    <property type="match status" value="1"/>
</dbReference>
<evidence type="ECO:0000256" key="1">
    <source>
        <dbReference type="SAM" id="MobiDB-lite"/>
    </source>
</evidence>
<dbReference type="Pfam" id="PF13881">
    <property type="entry name" value="Rad60-SLD_2"/>
    <property type="match status" value="1"/>
</dbReference>
<organism evidence="3 4">
    <name type="scientific">Tilletia horrida</name>
    <dbReference type="NCBI Taxonomy" id="155126"/>
    <lineage>
        <taxon>Eukaryota</taxon>
        <taxon>Fungi</taxon>
        <taxon>Dikarya</taxon>
        <taxon>Basidiomycota</taxon>
        <taxon>Ustilaginomycotina</taxon>
        <taxon>Exobasidiomycetes</taxon>
        <taxon>Tilletiales</taxon>
        <taxon>Tilletiaceae</taxon>
        <taxon>Tilletia</taxon>
    </lineage>
</organism>
<reference evidence="3" key="1">
    <citation type="journal article" date="2023" name="PhytoFront">
        <title>Draft Genome Resources of Seven Strains of Tilletia horrida, Causal Agent of Kernel Smut of Rice.</title>
        <authorList>
            <person name="Khanal S."/>
            <person name="Antony Babu S."/>
            <person name="Zhou X.G."/>
        </authorList>
    </citation>
    <scope>NUCLEOTIDE SEQUENCE</scope>
    <source>
        <strain evidence="3">TX6</strain>
    </source>
</reference>
<name>A0AAN6JQQ0_9BASI</name>
<dbReference type="Gene3D" id="3.10.20.90">
    <property type="entry name" value="Phosphatidylinositol 3-kinase Catalytic Subunit, Chain A, domain 1"/>
    <property type="match status" value="1"/>
</dbReference>
<dbReference type="AlphaFoldDB" id="A0AAN6JQQ0"/>
<dbReference type="PANTHER" id="PTHR13169">
    <property type="entry name" value="UBIQUITIN-LIKE PROTEIN 3 HCG-1 PROTEIN"/>
    <property type="match status" value="1"/>
</dbReference>
<protein>
    <recommendedName>
        <fullName evidence="2">UBL3-like ubiquitin domain-containing protein</fullName>
    </recommendedName>
</protein>
<evidence type="ECO:0000313" key="3">
    <source>
        <dbReference type="EMBL" id="KAK0549335.1"/>
    </source>
</evidence>